<feature type="domain" description="HotDog ACOT-type" evidence="3">
    <location>
        <begin position="226"/>
        <end position="340"/>
    </location>
</feature>
<gene>
    <name evidence="5" type="primary">LOC106174341</name>
</gene>
<reference evidence="5" key="1">
    <citation type="submission" date="2025-08" db="UniProtKB">
        <authorList>
            <consortium name="RefSeq"/>
        </authorList>
    </citation>
    <scope>IDENTIFICATION</scope>
    <source>
        <tissue evidence="5">Gonads</tissue>
    </source>
</reference>
<name>A0A1S3JLS5_LINAN</name>
<dbReference type="InParanoid" id="A0A1S3JLS5"/>
<keyword evidence="4" id="KW-1185">Reference proteome</keyword>
<dbReference type="GO" id="GO:0005829">
    <property type="term" value="C:cytosol"/>
    <property type="evidence" value="ECO:0007669"/>
    <property type="project" value="TreeGrafter"/>
</dbReference>
<dbReference type="PANTHER" id="PTHR11049">
    <property type="entry name" value="ACYL COENZYME A THIOESTER HYDROLASE"/>
    <property type="match status" value="1"/>
</dbReference>
<dbReference type="GeneID" id="106174341"/>
<feature type="active site" evidence="2">
    <location>
        <position position="64"/>
    </location>
</feature>
<dbReference type="FunFam" id="3.10.129.10:FF:000010">
    <property type="entry name" value="Cytosolic acyl coenzyme A thioester hydrolase"/>
    <property type="match status" value="1"/>
</dbReference>
<dbReference type="Pfam" id="PF03061">
    <property type="entry name" value="4HBT"/>
    <property type="match status" value="2"/>
</dbReference>
<accession>A0A1S3JLS5</accession>
<dbReference type="InterPro" id="IPR040170">
    <property type="entry name" value="Cytosol_ACT"/>
</dbReference>
<proteinExistence type="predicted"/>
<dbReference type="Gene3D" id="3.10.129.10">
    <property type="entry name" value="Hotdog Thioesterase"/>
    <property type="match status" value="2"/>
</dbReference>
<dbReference type="InterPro" id="IPR033120">
    <property type="entry name" value="HOTDOG_ACOT"/>
</dbReference>
<dbReference type="GO" id="GO:0052816">
    <property type="term" value="F:long-chain fatty acyl-CoA hydrolase activity"/>
    <property type="evidence" value="ECO:0007669"/>
    <property type="project" value="TreeGrafter"/>
</dbReference>
<dbReference type="PANTHER" id="PTHR11049:SF24">
    <property type="entry name" value="CYTOSOLIC ACYL COENZYME A THIOESTER HYDROLASE"/>
    <property type="match status" value="1"/>
</dbReference>
<sequence>MLKCYAVLTQCRNAVFSSCAAAWPTFPRHLHPRRFIMAALIEEDLKHCLEGVTVSRLMGPNEANFAGNVHGGNILKLMEEAGCILATRYYNVAGKKNLPNYQPGMAALVRVERTDFLQPMYIGEVAELHTELTFTSAHSIEVLITVFAEDCIKGQKRLTNRARLWYVSMSSDEKVLPIPPLPNTKKIEQGKIRYEKQKKERAAHRHTRIERVPSILQEELDPQTVGYSQTTLRHLVGVVDTNSAGYVMGGVIMKLMDECAGLVAVKHCKTNVVTASMDATNFHQKVKKGSLVTLTGFITFTSPKSIEIEVVVDAEFLRSGSAQKERAVSSFFTFVSLDSNHRPMPVPQIMPVTEEELERHKAAEERYLERKRQREQESTS</sequence>
<evidence type="ECO:0000256" key="2">
    <source>
        <dbReference type="PIRSR" id="PIRSR640170-1"/>
    </source>
</evidence>
<evidence type="ECO:0000259" key="3">
    <source>
        <dbReference type="PROSITE" id="PS51770"/>
    </source>
</evidence>
<dbReference type="RefSeq" id="XP_013411365.1">
    <property type="nucleotide sequence ID" value="XM_013555911.1"/>
</dbReference>
<evidence type="ECO:0000313" key="4">
    <source>
        <dbReference type="Proteomes" id="UP000085678"/>
    </source>
</evidence>
<dbReference type="GO" id="GO:0006637">
    <property type="term" value="P:acyl-CoA metabolic process"/>
    <property type="evidence" value="ECO:0007669"/>
    <property type="project" value="TreeGrafter"/>
</dbReference>
<protein>
    <submittedName>
        <fullName evidence="5">Cytosolic acyl coenzyme A thioester hydrolase isoform X1</fullName>
    </submittedName>
</protein>
<keyword evidence="1 5" id="KW-0378">Hydrolase</keyword>
<dbReference type="SUPFAM" id="SSF54637">
    <property type="entry name" value="Thioesterase/thiol ester dehydrase-isomerase"/>
    <property type="match status" value="2"/>
</dbReference>
<dbReference type="OrthoDB" id="331699at2759"/>
<organism evidence="4 5">
    <name type="scientific">Lingula anatina</name>
    <name type="common">Brachiopod</name>
    <name type="synonym">Lingula unguis</name>
    <dbReference type="NCBI Taxonomy" id="7574"/>
    <lineage>
        <taxon>Eukaryota</taxon>
        <taxon>Metazoa</taxon>
        <taxon>Spiralia</taxon>
        <taxon>Lophotrochozoa</taxon>
        <taxon>Brachiopoda</taxon>
        <taxon>Linguliformea</taxon>
        <taxon>Lingulata</taxon>
        <taxon>Lingulida</taxon>
        <taxon>Linguloidea</taxon>
        <taxon>Lingulidae</taxon>
        <taxon>Lingula</taxon>
    </lineage>
</organism>
<feature type="domain" description="HotDog ACOT-type" evidence="3">
    <location>
        <begin position="48"/>
        <end position="172"/>
    </location>
</feature>
<evidence type="ECO:0000256" key="1">
    <source>
        <dbReference type="ARBA" id="ARBA00022801"/>
    </source>
</evidence>
<dbReference type="GO" id="GO:0009062">
    <property type="term" value="P:fatty acid catabolic process"/>
    <property type="evidence" value="ECO:0007669"/>
    <property type="project" value="TreeGrafter"/>
</dbReference>
<dbReference type="InterPro" id="IPR006683">
    <property type="entry name" value="Thioestr_dom"/>
</dbReference>
<dbReference type="Proteomes" id="UP000085678">
    <property type="component" value="Unplaced"/>
</dbReference>
<dbReference type="STRING" id="7574.A0A1S3JLS5"/>
<dbReference type="AlphaFoldDB" id="A0A1S3JLS5"/>
<dbReference type="OMA" id="RHTNSAR"/>
<dbReference type="InterPro" id="IPR029069">
    <property type="entry name" value="HotDog_dom_sf"/>
</dbReference>
<dbReference type="PROSITE" id="PS51770">
    <property type="entry name" value="HOTDOG_ACOT"/>
    <property type="match status" value="2"/>
</dbReference>
<feature type="active site" evidence="2">
    <location>
        <position position="257"/>
    </location>
</feature>
<dbReference type="CDD" id="cd03442">
    <property type="entry name" value="BFIT_BACH"/>
    <property type="match status" value="2"/>
</dbReference>
<dbReference type="KEGG" id="lak:106174341"/>
<evidence type="ECO:0000313" key="5">
    <source>
        <dbReference type="RefSeq" id="XP_013411365.1"/>
    </source>
</evidence>